<dbReference type="Proteomes" id="UP000054279">
    <property type="component" value="Unassembled WGS sequence"/>
</dbReference>
<dbReference type="SUPFAM" id="SSF54001">
    <property type="entry name" value="Cysteine proteinases"/>
    <property type="match status" value="1"/>
</dbReference>
<protein>
    <recommendedName>
        <fullName evidence="4">Ubiquitin-like protease family profile domain-containing protein</fullName>
    </recommendedName>
</protein>
<dbReference type="Gene3D" id="1.10.418.20">
    <property type="match status" value="1"/>
</dbReference>
<evidence type="ECO:0000256" key="1">
    <source>
        <dbReference type="SAM" id="MobiDB-lite"/>
    </source>
</evidence>
<dbReference type="EMBL" id="KN837202">
    <property type="protein sequence ID" value="KIJ34233.1"/>
    <property type="molecule type" value="Genomic_DNA"/>
</dbReference>
<proteinExistence type="predicted"/>
<reference evidence="2 3" key="1">
    <citation type="submission" date="2014-06" db="EMBL/GenBank/DDBJ databases">
        <title>Evolutionary Origins and Diversification of the Mycorrhizal Mutualists.</title>
        <authorList>
            <consortium name="DOE Joint Genome Institute"/>
            <consortium name="Mycorrhizal Genomics Consortium"/>
            <person name="Kohler A."/>
            <person name="Kuo A."/>
            <person name="Nagy L.G."/>
            <person name="Floudas D."/>
            <person name="Copeland A."/>
            <person name="Barry K.W."/>
            <person name="Cichocki N."/>
            <person name="Veneault-Fourrey C."/>
            <person name="LaButti K."/>
            <person name="Lindquist E.A."/>
            <person name="Lipzen A."/>
            <person name="Lundell T."/>
            <person name="Morin E."/>
            <person name="Murat C."/>
            <person name="Riley R."/>
            <person name="Ohm R."/>
            <person name="Sun H."/>
            <person name="Tunlid A."/>
            <person name="Henrissat B."/>
            <person name="Grigoriev I.V."/>
            <person name="Hibbett D.S."/>
            <person name="Martin F."/>
        </authorList>
    </citation>
    <scope>NUCLEOTIDE SEQUENCE [LARGE SCALE GENOMIC DNA]</scope>
    <source>
        <strain evidence="2 3">SS14</strain>
    </source>
</reference>
<accession>A0A0C9TV39</accession>
<evidence type="ECO:0000313" key="2">
    <source>
        <dbReference type="EMBL" id="KIJ34233.1"/>
    </source>
</evidence>
<dbReference type="HOGENOM" id="CLU_491048_0_0_1"/>
<evidence type="ECO:0008006" key="4">
    <source>
        <dbReference type="Google" id="ProtNLM"/>
    </source>
</evidence>
<feature type="compositionally biased region" description="Basic and acidic residues" evidence="1">
    <location>
        <begin position="138"/>
        <end position="150"/>
    </location>
</feature>
<organism evidence="2 3">
    <name type="scientific">Sphaerobolus stellatus (strain SS14)</name>
    <dbReference type="NCBI Taxonomy" id="990650"/>
    <lineage>
        <taxon>Eukaryota</taxon>
        <taxon>Fungi</taxon>
        <taxon>Dikarya</taxon>
        <taxon>Basidiomycota</taxon>
        <taxon>Agaricomycotina</taxon>
        <taxon>Agaricomycetes</taxon>
        <taxon>Phallomycetidae</taxon>
        <taxon>Geastrales</taxon>
        <taxon>Sphaerobolaceae</taxon>
        <taxon>Sphaerobolus</taxon>
    </lineage>
</organism>
<gene>
    <name evidence="2" type="ORF">M422DRAFT_263727</name>
</gene>
<dbReference type="AlphaFoldDB" id="A0A0C9TV39"/>
<feature type="region of interest" description="Disordered" evidence="1">
    <location>
        <begin position="129"/>
        <end position="150"/>
    </location>
</feature>
<sequence length="571" mass="65680">MRAAIIYENNGSVREWEALETLIQQRKPVDILGYKGPKVRSGYIDMGGHPRGLHPLRPWRRRSHELHFNKKPGCRGCQRINPKSVFYREDLPDRKVQRTQKSVFMFKNTSLKTFKEQVKKIVPIAEKHKSCLPSQSSQKDKLSINERKGPDLDLPEAEDLIQLFNTLMAPNEVMSSRFISQPVTYPKTELKAKTPKLKISTEEAIYSAEDNVLYSDDLTHWNGSYLLRTMQGWQAQLAKELKEKSPDQFSEFTQEFYSLQKTDEYSELFFFDLCNDHWTLVSYSLNTQPIRCTWHNSLKTSHTDIDFIIQGHIACIVKSITQGQPLNFHARIQYDITYSGLQTDGHSCGFWAILTTICEIFSITMSDSQGIKQLSLSNLKNCLASLWIPFVASKEGLSKEILSEFISLIEEDDLKFWGEALQNYVDIIATRPSWMAQYQPEQLDSNIIQPPTTEYMSEDKKATEIPKYPQVINPLLSFSSIDYPWLILEDPNSDDIYACLVKSSYLHINISSCYITPTNLPQLTTPTGWLNDEIINAYLLLCQQYQSSPSCCILNSLNVQKIIEQEISKPF</sequence>
<dbReference type="InterPro" id="IPR038765">
    <property type="entry name" value="Papain-like_cys_pep_sf"/>
</dbReference>
<dbReference type="Gene3D" id="3.30.310.130">
    <property type="entry name" value="Ubiquitin-related"/>
    <property type="match status" value="1"/>
</dbReference>
<evidence type="ECO:0000313" key="3">
    <source>
        <dbReference type="Proteomes" id="UP000054279"/>
    </source>
</evidence>
<name>A0A0C9TV39_SPHS4</name>
<keyword evidence="3" id="KW-1185">Reference proteome</keyword>